<name>A0ABU9GC69_COBMA</name>
<comment type="caution">
    <text evidence="1">The sequence shown here is derived from an EMBL/GenBank/DDBJ whole genome shotgun (WGS) entry which is preliminary data.</text>
</comment>
<protein>
    <recommendedName>
        <fullName evidence="3">LicD family protein</fullName>
    </recommendedName>
</protein>
<proteinExistence type="predicted"/>
<organism evidence="1 2">
    <name type="scientific">Cobetia marina</name>
    <name type="common">Deleya marina</name>
    <dbReference type="NCBI Taxonomy" id="28258"/>
    <lineage>
        <taxon>Bacteria</taxon>
        <taxon>Pseudomonadati</taxon>
        <taxon>Pseudomonadota</taxon>
        <taxon>Gammaproteobacteria</taxon>
        <taxon>Oceanospirillales</taxon>
        <taxon>Halomonadaceae</taxon>
        <taxon>Cobetia</taxon>
    </lineage>
</organism>
<accession>A0ABU9GC69</accession>
<dbReference type="RefSeq" id="WP_176494446.1">
    <property type="nucleotide sequence ID" value="NZ_JBAKAP010000003.1"/>
</dbReference>
<evidence type="ECO:0008006" key="3">
    <source>
        <dbReference type="Google" id="ProtNLM"/>
    </source>
</evidence>
<reference evidence="1 2" key="1">
    <citation type="submission" date="2024-02" db="EMBL/GenBank/DDBJ databases">
        <title>Bacteria isolated from the canopy kelp, Nereocystis luetkeana.</title>
        <authorList>
            <person name="Pfister C.A."/>
            <person name="Younker I.T."/>
            <person name="Light S.H."/>
        </authorList>
    </citation>
    <scope>NUCLEOTIDE SEQUENCE [LARGE SCALE GENOMIC DNA]</scope>
    <source>
        <strain evidence="1 2">TI.5.07</strain>
    </source>
</reference>
<dbReference type="EMBL" id="JBAKAP010000003">
    <property type="protein sequence ID" value="MEL0615845.1"/>
    <property type="molecule type" value="Genomic_DNA"/>
</dbReference>
<evidence type="ECO:0000313" key="2">
    <source>
        <dbReference type="Proteomes" id="UP001378242"/>
    </source>
</evidence>
<keyword evidence="2" id="KW-1185">Reference proteome</keyword>
<evidence type="ECO:0000313" key="1">
    <source>
        <dbReference type="EMBL" id="MEL0615845.1"/>
    </source>
</evidence>
<gene>
    <name evidence="1" type="ORF">V6243_03310</name>
</gene>
<dbReference type="Proteomes" id="UP001378242">
    <property type="component" value="Unassembled WGS sequence"/>
</dbReference>
<sequence>MNIEVEKSYRLLRFLNKPRHPLLRYPLALLSGIGVWMLGAPLAVAADSIKLASRSNGLKIVVRRGIWFAHTGWLPVSTRSDFFFDISEEMSTKAADCLIAWLADNRRITDFERHIWQADLHGGKLEKADFSECDNDRDTSTSSLVISPQDSLWQYDKSFCASVNHALSIISADMDNPTAAPVVAHKFQKSAQSFDKNDAYRTIKDCDSLMGSLEWPWYVISGTLLGAVREQDFLGHDYDIDIGVDAKDFDIKQLRDAVAGSNNTWFIKSESYCTFREVVSERAVRYSRLTQPILVKLVHHTGLVADLFVHVQEGSVVWHGSAIHRWDNSEFSLTDYTLGSQVVKGAADADRYLTENYGDWRTPVTRFDCSIDPPNIRYSRTARSITYLSKVIYRYLLDGDVEKARQYLSALESDGMILKQDGVYRYC</sequence>